<dbReference type="EMBL" id="BKCJ010130690">
    <property type="protein sequence ID" value="GEX79682.1"/>
    <property type="molecule type" value="Genomic_DNA"/>
</dbReference>
<proteinExistence type="predicted"/>
<protein>
    <recommendedName>
        <fullName evidence="2">Retrovirus-related Pol polyprotein from transposon TNT 1-94</fullName>
    </recommendedName>
</protein>
<name>A0A699HB88_TANCI</name>
<accession>A0A699HB88</accession>
<gene>
    <name evidence="1" type="ORF">Tci_351657</name>
</gene>
<evidence type="ECO:0008006" key="2">
    <source>
        <dbReference type="Google" id="ProtNLM"/>
    </source>
</evidence>
<reference evidence="1" key="1">
    <citation type="journal article" date="2019" name="Sci. Rep.">
        <title>Draft genome of Tanacetum cinerariifolium, the natural source of mosquito coil.</title>
        <authorList>
            <person name="Yamashiro T."/>
            <person name="Shiraishi A."/>
            <person name="Satake H."/>
            <person name="Nakayama K."/>
        </authorList>
    </citation>
    <scope>NUCLEOTIDE SEQUENCE</scope>
</reference>
<comment type="caution">
    <text evidence="1">The sequence shown here is derived from an EMBL/GenBank/DDBJ whole genome shotgun (WGS) entry which is preliminary data.</text>
</comment>
<evidence type="ECO:0000313" key="1">
    <source>
        <dbReference type="EMBL" id="GEX79682.1"/>
    </source>
</evidence>
<dbReference type="Pfam" id="PF14223">
    <property type="entry name" value="Retrotran_gag_2"/>
    <property type="match status" value="1"/>
</dbReference>
<sequence>MPKPQTQWSNAEARLANHDKRLKSIIIYCLPNDAMKFVIKCKTAQSMWNDLILAHEGPFDTRYTKIDALRLKFNAFKALEGEKLNGTFTRLKTVTQMLKKTKGVSVNSLSIKKELCWLIRKYSTRGLGELGQLENPVTESKKPILLVDYKGKYKGLKVEMVVLTKKIDALTKGKIEKEKSEKGLIAESFDWDEESVSSEDEGTTKRIKIVRQLI</sequence>
<dbReference type="AlphaFoldDB" id="A0A699HB88"/>
<organism evidence="1">
    <name type="scientific">Tanacetum cinerariifolium</name>
    <name type="common">Dalmatian daisy</name>
    <name type="synonym">Chrysanthemum cinerariifolium</name>
    <dbReference type="NCBI Taxonomy" id="118510"/>
    <lineage>
        <taxon>Eukaryota</taxon>
        <taxon>Viridiplantae</taxon>
        <taxon>Streptophyta</taxon>
        <taxon>Embryophyta</taxon>
        <taxon>Tracheophyta</taxon>
        <taxon>Spermatophyta</taxon>
        <taxon>Magnoliopsida</taxon>
        <taxon>eudicotyledons</taxon>
        <taxon>Gunneridae</taxon>
        <taxon>Pentapetalae</taxon>
        <taxon>asterids</taxon>
        <taxon>campanulids</taxon>
        <taxon>Asterales</taxon>
        <taxon>Asteraceae</taxon>
        <taxon>Asteroideae</taxon>
        <taxon>Anthemideae</taxon>
        <taxon>Anthemidinae</taxon>
        <taxon>Tanacetum</taxon>
    </lineage>
</organism>